<dbReference type="EMBL" id="CP016379">
    <property type="protein sequence ID" value="AZR73428.1"/>
    <property type="molecule type" value="Genomic_DNA"/>
</dbReference>
<dbReference type="PANTHER" id="PTHR32089:SF112">
    <property type="entry name" value="LYSOZYME-LIKE PROTEIN-RELATED"/>
    <property type="match status" value="1"/>
</dbReference>
<feature type="coiled-coil region" evidence="4">
    <location>
        <begin position="331"/>
        <end position="365"/>
    </location>
</feature>
<evidence type="ECO:0000259" key="6">
    <source>
        <dbReference type="PROSITE" id="PS50111"/>
    </source>
</evidence>
<dbReference type="CDD" id="cd06225">
    <property type="entry name" value="HAMP"/>
    <property type="match status" value="1"/>
</dbReference>
<dbReference type="AlphaFoldDB" id="A0A3S9SYU1"/>
<dbReference type="RefSeq" id="WP_127016768.1">
    <property type="nucleotide sequence ID" value="NZ_CP016379.1"/>
</dbReference>
<dbReference type="SMART" id="SM00283">
    <property type="entry name" value="MA"/>
    <property type="match status" value="1"/>
</dbReference>
<dbReference type="PROSITE" id="PS50885">
    <property type="entry name" value="HAMP"/>
    <property type="match status" value="1"/>
</dbReference>
<keyword evidence="5" id="KW-0472">Membrane</keyword>
<dbReference type="SMART" id="SM00304">
    <property type="entry name" value="HAMP"/>
    <property type="match status" value="2"/>
</dbReference>
<evidence type="ECO:0000256" key="5">
    <source>
        <dbReference type="SAM" id="Phobius"/>
    </source>
</evidence>
<dbReference type="GO" id="GO:0007165">
    <property type="term" value="P:signal transduction"/>
    <property type="evidence" value="ECO:0007669"/>
    <property type="project" value="UniProtKB-KW"/>
</dbReference>
<evidence type="ECO:0000256" key="4">
    <source>
        <dbReference type="SAM" id="Coils"/>
    </source>
</evidence>
<feature type="domain" description="HAMP" evidence="7">
    <location>
        <begin position="209"/>
        <end position="262"/>
    </location>
</feature>
<feature type="coiled-coil region" evidence="4">
    <location>
        <begin position="254"/>
        <end position="288"/>
    </location>
</feature>
<keyword evidence="4" id="KW-0175">Coiled coil</keyword>
<keyword evidence="1 3" id="KW-0807">Transducer</keyword>
<name>A0A3S9SYU1_9FIRM</name>
<dbReference type="Pfam" id="PF12729">
    <property type="entry name" value="4HB_MCP_1"/>
    <property type="match status" value="1"/>
</dbReference>
<dbReference type="Proteomes" id="UP000267250">
    <property type="component" value="Chromosome"/>
</dbReference>
<feature type="transmembrane region" description="Helical" evidence="5">
    <location>
        <begin position="12"/>
        <end position="34"/>
    </location>
</feature>
<organism evidence="8 9">
    <name type="scientific">Anoxybacter fermentans</name>
    <dbReference type="NCBI Taxonomy" id="1323375"/>
    <lineage>
        <taxon>Bacteria</taxon>
        <taxon>Bacillati</taxon>
        <taxon>Bacillota</taxon>
        <taxon>Clostridia</taxon>
        <taxon>Halanaerobiales</taxon>
        <taxon>Anoxybacter</taxon>
    </lineage>
</organism>
<protein>
    <recommendedName>
        <fullName evidence="10">Chemotaxis protein</fullName>
    </recommendedName>
</protein>
<dbReference type="InterPro" id="IPR003660">
    <property type="entry name" value="HAMP_dom"/>
</dbReference>
<dbReference type="InterPro" id="IPR024478">
    <property type="entry name" value="HlyB_4HB_MCP"/>
</dbReference>
<dbReference type="PANTHER" id="PTHR32089">
    <property type="entry name" value="METHYL-ACCEPTING CHEMOTAXIS PROTEIN MCPB"/>
    <property type="match status" value="1"/>
</dbReference>
<comment type="similarity">
    <text evidence="2">Belongs to the methyl-accepting chemotaxis (MCP) protein family.</text>
</comment>
<proteinExistence type="inferred from homology"/>
<feature type="domain" description="Methyl-accepting transducer" evidence="6">
    <location>
        <begin position="267"/>
        <end position="532"/>
    </location>
</feature>
<sequence>MLKNINLSKKMILGFALVILLTSVVGIMGIRYMYSLENLMEKMYKHPFVINNTALEIESNIVKINSEMKDIFIATDNSQIEESIKKINELEKKIYDSFDIIYKRFLGDKKVVDTAYQAFKDWKSIHDEVIKLIMVGKKKEAAYIAEGKGAERVALLNREINELINSARNHAEEFYKHAVYDFKKATNIILVVLVLATILAFLTAIFITKSITSPISKLVKFAQEVANGNLREKELDITRKDEIGILVKVFNDMRSNLREMIEQITINADELNAASQELSAAVEKINDKAQHINAGTQQIASGMEETSASTEEISASSQEINRSSKQLAKKAEEGNRSVKEIKHRAEEMKTNAEESRKLAEAMYKERQANILRAIEEGKVVAEIEEMAGIISNIANQTNLLALNAAIEAARAGDQGSGFAVVAEEIRKLAEQSIKTVAGIQSTVQQVQVSFKNLVENANSVLKFIDEKVASDYQVLVNTGVQYLKDAEFVRNLVEDLARGTEQISSSIEQVNNVIESVASVVDQAAFSSQEISEKVAETTRAVEEVARVAEKQAKLAEDLNKMVQKFKV</sequence>
<dbReference type="PROSITE" id="PS50111">
    <property type="entry name" value="CHEMOTAXIS_TRANSDUC_2"/>
    <property type="match status" value="1"/>
</dbReference>
<evidence type="ECO:0000256" key="3">
    <source>
        <dbReference type="PROSITE-ProRule" id="PRU00284"/>
    </source>
</evidence>
<dbReference type="Pfam" id="PF00672">
    <property type="entry name" value="HAMP"/>
    <property type="match status" value="1"/>
</dbReference>
<dbReference type="KEGG" id="aft:BBF96_08555"/>
<evidence type="ECO:0000256" key="1">
    <source>
        <dbReference type="ARBA" id="ARBA00023224"/>
    </source>
</evidence>
<evidence type="ECO:0000259" key="7">
    <source>
        <dbReference type="PROSITE" id="PS50885"/>
    </source>
</evidence>
<dbReference type="SUPFAM" id="SSF58104">
    <property type="entry name" value="Methyl-accepting chemotaxis protein (MCP) signaling domain"/>
    <property type="match status" value="1"/>
</dbReference>
<accession>A0A3S9SYU1</accession>
<dbReference type="OrthoDB" id="1887545at2"/>
<dbReference type="Gene3D" id="1.10.287.950">
    <property type="entry name" value="Methyl-accepting chemotaxis protein"/>
    <property type="match status" value="1"/>
</dbReference>
<evidence type="ECO:0000256" key="2">
    <source>
        <dbReference type="ARBA" id="ARBA00029447"/>
    </source>
</evidence>
<dbReference type="GO" id="GO:0016020">
    <property type="term" value="C:membrane"/>
    <property type="evidence" value="ECO:0007669"/>
    <property type="project" value="InterPro"/>
</dbReference>
<reference evidence="8 9" key="1">
    <citation type="submission" date="2016-07" db="EMBL/GenBank/DDBJ databases">
        <title>Genome and transcriptome analysis of iron-reducing fermentative bacteria Anoxybacter fermentans.</title>
        <authorList>
            <person name="Zeng X."/>
            <person name="Shao Z."/>
        </authorList>
    </citation>
    <scope>NUCLEOTIDE SEQUENCE [LARGE SCALE GENOMIC DNA]</scope>
    <source>
        <strain evidence="8 9">DY22613</strain>
    </source>
</reference>
<feature type="transmembrane region" description="Helical" evidence="5">
    <location>
        <begin position="185"/>
        <end position="207"/>
    </location>
</feature>
<dbReference type="InterPro" id="IPR004089">
    <property type="entry name" value="MCPsignal_dom"/>
</dbReference>
<keyword evidence="9" id="KW-1185">Reference proteome</keyword>
<evidence type="ECO:0000313" key="8">
    <source>
        <dbReference type="EMBL" id="AZR73428.1"/>
    </source>
</evidence>
<keyword evidence="5" id="KW-1133">Transmembrane helix</keyword>
<dbReference type="Pfam" id="PF00015">
    <property type="entry name" value="MCPsignal"/>
    <property type="match status" value="1"/>
</dbReference>
<evidence type="ECO:0000313" key="9">
    <source>
        <dbReference type="Proteomes" id="UP000267250"/>
    </source>
</evidence>
<gene>
    <name evidence="8" type="ORF">BBF96_08555</name>
</gene>
<keyword evidence="5" id="KW-0812">Transmembrane</keyword>
<evidence type="ECO:0008006" key="10">
    <source>
        <dbReference type="Google" id="ProtNLM"/>
    </source>
</evidence>